<dbReference type="GO" id="GO:0005634">
    <property type="term" value="C:nucleus"/>
    <property type="evidence" value="ECO:0007669"/>
    <property type="project" value="UniProtKB-SubCell"/>
</dbReference>
<evidence type="ECO:0000313" key="9">
    <source>
        <dbReference type="EMBL" id="CAA7405331.1"/>
    </source>
</evidence>
<accession>A0A7I8L5N9</accession>
<dbReference type="PANTHER" id="PTHR33057">
    <property type="entry name" value="TRANSCRIPTION REPRESSOR OFP7-RELATED"/>
    <property type="match status" value="1"/>
</dbReference>
<evidence type="ECO:0000259" key="8">
    <source>
        <dbReference type="PROSITE" id="PS51754"/>
    </source>
</evidence>
<organism evidence="9 10">
    <name type="scientific">Spirodela intermedia</name>
    <name type="common">Intermediate duckweed</name>
    <dbReference type="NCBI Taxonomy" id="51605"/>
    <lineage>
        <taxon>Eukaryota</taxon>
        <taxon>Viridiplantae</taxon>
        <taxon>Streptophyta</taxon>
        <taxon>Embryophyta</taxon>
        <taxon>Tracheophyta</taxon>
        <taxon>Spermatophyta</taxon>
        <taxon>Magnoliopsida</taxon>
        <taxon>Liliopsida</taxon>
        <taxon>Araceae</taxon>
        <taxon>Lemnoideae</taxon>
        <taxon>Spirodela</taxon>
    </lineage>
</organism>
<evidence type="ECO:0000256" key="2">
    <source>
        <dbReference type="ARBA" id="ARBA00022491"/>
    </source>
</evidence>
<dbReference type="InterPro" id="IPR038933">
    <property type="entry name" value="Ovate"/>
</dbReference>
<evidence type="ECO:0000256" key="6">
    <source>
        <dbReference type="RuleBase" id="RU367028"/>
    </source>
</evidence>
<dbReference type="InterPro" id="IPR006458">
    <property type="entry name" value="Ovate_C"/>
</dbReference>
<evidence type="ECO:0000256" key="3">
    <source>
        <dbReference type="ARBA" id="ARBA00023015"/>
    </source>
</evidence>
<feature type="domain" description="OVATE" evidence="8">
    <location>
        <begin position="119"/>
        <end position="178"/>
    </location>
</feature>
<dbReference type="GO" id="GO:0045892">
    <property type="term" value="P:negative regulation of DNA-templated transcription"/>
    <property type="evidence" value="ECO:0007669"/>
    <property type="project" value="UniProtKB-UniRule"/>
</dbReference>
<dbReference type="Pfam" id="PF04844">
    <property type="entry name" value="Ovate"/>
    <property type="match status" value="1"/>
</dbReference>
<sequence length="188" mass="20588">MLSFSSKKRLPLAAALGCSCRRTTLGSLFSFPPAKAKPEAATNFGGKRHQHRRRRGGRPLWNEPPQSPSTAATSPRETTISPPFTEATSSPRCALWATAAEKRPPRGAAKGRLAESVPVVKVSHQPLQDFRESMLQMILEEEIFAWEDLRELLRCFLVLNSPHHHDAILIAFSDICTGVFSAAATATA</sequence>
<keyword evidence="3 6" id="KW-0805">Transcription regulation</keyword>
<feature type="compositionally biased region" description="Basic residues" evidence="7">
    <location>
        <begin position="46"/>
        <end position="57"/>
    </location>
</feature>
<dbReference type="PANTHER" id="PTHR33057:SF70">
    <property type="entry name" value="TRANSCRIPTION REPRESSOR-RELATED"/>
    <property type="match status" value="1"/>
</dbReference>
<comment type="subcellular location">
    <subcellularLocation>
        <location evidence="1 6">Nucleus</location>
    </subcellularLocation>
</comment>
<evidence type="ECO:0000256" key="7">
    <source>
        <dbReference type="SAM" id="MobiDB-lite"/>
    </source>
</evidence>
<dbReference type="PROSITE" id="PS51754">
    <property type="entry name" value="OVATE"/>
    <property type="match status" value="1"/>
</dbReference>
<evidence type="ECO:0000256" key="5">
    <source>
        <dbReference type="ARBA" id="ARBA00023242"/>
    </source>
</evidence>
<evidence type="ECO:0000256" key="4">
    <source>
        <dbReference type="ARBA" id="ARBA00023163"/>
    </source>
</evidence>
<dbReference type="EMBL" id="LR746274">
    <property type="protein sequence ID" value="CAA7405331.1"/>
    <property type="molecule type" value="Genomic_DNA"/>
</dbReference>
<feature type="compositionally biased region" description="Polar residues" evidence="7">
    <location>
        <begin position="76"/>
        <end position="90"/>
    </location>
</feature>
<reference evidence="9" key="1">
    <citation type="submission" date="2020-02" db="EMBL/GenBank/DDBJ databases">
        <authorList>
            <person name="Scholz U."/>
            <person name="Mascher M."/>
            <person name="Fiebig A."/>
        </authorList>
    </citation>
    <scope>NUCLEOTIDE SEQUENCE</scope>
</reference>
<dbReference type="AlphaFoldDB" id="A0A7I8L5N9"/>
<dbReference type="Proteomes" id="UP000663760">
    <property type="component" value="Chromosome 11"/>
</dbReference>
<gene>
    <name evidence="9" type="ORF">SI8410_11016009</name>
</gene>
<protein>
    <recommendedName>
        <fullName evidence="6">Transcription repressor</fullName>
    </recommendedName>
    <alternativeName>
        <fullName evidence="6">Ovate family protein</fullName>
    </alternativeName>
</protein>
<keyword evidence="10" id="KW-1185">Reference proteome</keyword>
<keyword evidence="2 6" id="KW-0678">Repressor</keyword>
<keyword evidence="4 6" id="KW-0804">Transcription</keyword>
<dbReference type="NCBIfam" id="TIGR01568">
    <property type="entry name" value="A_thal_3678"/>
    <property type="match status" value="1"/>
</dbReference>
<feature type="region of interest" description="Disordered" evidence="7">
    <location>
        <begin position="29"/>
        <end position="90"/>
    </location>
</feature>
<dbReference type="OrthoDB" id="1928390at2759"/>
<dbReference type="PROSITE" id="PS51257">
    <property type="entry name" value="PROKAR_LIPOPROTEIN"/>
    <property type="match status" value="1"/>
</dbReference>
<evidence type="ECO:0000313" key="10">
    <source>
        <dbReference type="Proteomes" id="UP000663760"/>
    </source>
</evidence>
<evidence type="ECO:0000256" key="1">
    <source>
        <dbReference type="ARBA" id="ARBA00004123"/>
    </source>
</evidence>
<name>A0A7I8L5N9_SPIIN</name>
<proteinExistence type="predicted"/>
<keyword evidence="5 6" id="KW-0539">Nucleus</keyword>
<comment type="function">
    <text evidence="6">Transcriptional repressor that regulates multiple aspects of plant growth and development.</text>
</comment>